<dbReference type="WBParaSite" id="maker-uti_cns_0001471-snap-gene-0.43-mRNA-1">
    <property type="protein sequence ID" value="maker-uti_cns_0001471-snap-gene-0.43-mRNA-1"/>
    <property type="gene ID" value="maker-uti_cns_0001471-snap-gene-0.43"/>
</dbReference>
<organism evidence="2 3">
    <name type="scientific">Macrostomum lignano</name>
    <dbReference type="NCBI Taxonomy" id="282301"/>
    <lineage>
        <taxon>Eukaryota</taxon>
        <taxon>Metazoa</taxon>
        <taxon>Spiralia</taxon>
        <taxon>Lophotrochozoa</taxon>
        <taxon>Platyhelminthes</taxon>
        <taxon>Rhabditophora</taxon>
        <taxon>Macrostomorpha</taxon>
        <taxon>Macrostomida</taxon>
        <taxon>Macrostomidae</taxon>
        <taxon>Macrostomum</taxon>
    </lineage>
</organism>
<feature type="region of interest" description="Disordered" evidence="1">
    <location>
        <begin position="77"/>
        <end position="144"/>
    </location>
</feature>
<name>A0A1I8GBL0_9PLAT</name>
<evidence type="ECO:0000313" key="2">
    <source>
        <dbReference type="Proteomes" id="UP000095280"/>
    </source>
</evidence>
<sequence>QPQTPPPHAVSQADPGYPSPRVFKADPRTAEQTGLRRWGPIQWLLPNLGMRVWLASPQAVDRPALLADPNRLIATVAKEGPAGSAGRSDQSYQTQNTQRPASSAGGSKGTASSEPKRLAKSGRSDEAQRAPLERKRAKQTRQAA</sequence>
<dbReference type="Proteomes" id="UP000095280">
    <property type="component" value="Unplaced"/>
</dbReference>
<feature type="compositionally biased region" description="Low complexity" evidence="1">
    <location>
        <begin position="101"/>
        <end position="113"/>
    </location>
</feature>
<keyword evidence="2" id="KW-1185">Reference proteome</keyword>
<protein>
    <submittedName>
        <fullName evidence="3">Transposase</fullName>
    </submittedName>
</protein>
<proteinExistence type="predicted"/>
<feature type="region of interest" description="Disordered" evidence="1">
    <location>
        <begin position="1"/>
        <end position="37"/>
    </location>
</feature>
<feature type="compositionally biased region" description="Polar residues" evidence="1">
    <location>
        <begin position="87"/>
        <end position="100"/>
    </location>
</feature>
<dbReference type="AlphaFoldDB" id="A0A1I8GBL0"/>
<feature type="compositionally biased region" description="Basic residues" evidence="1">
    <location>
        <begin position="135"/>
        <end position="144"/>
    </location>
</feature>
<evidence type="ECO:0000256" key="1">
    <source>
        <dbReference type="SAM" id="MobiDB-lite"/>
    </source>
</evidence>
<feature type="compositionally biased region" description="Basic and acidic residues" evidence="1">
    <location>
        <begin position="114"/>
        <end position="134"/>
    </location>
</feature>
<accession>A0A1I8GBL0</accession>
<evidence type="ECO:0000313" key="3">
    <source>
        <dbReference type="WBParaSite" id="maker-uti_cns_0001471-snap-gene-0.43-mRNA-1"/>
    </source>
</evidence>
<reference evidence="3" key="1">
    <citation type="submission" date="2016-11" db="UniProtKB">
        <authorList>
            <consortium name="WormBaseParasite"/>
        </authorList>
    </citation>
    <scope>IDENTIFICATION</scope>
</reference>